<protein>
    <recommendedName>
        <fullName evidence="1">Tautomerase cis-CaaD-like domain-containing protein</fullName>
    </recommendedName>
</protein>
<dbReference type="InterPro" id="IPR028116">
    <property type="entry name" value="Cis-CaaD-like"/>
</dbReference>
<evidence type="ECO:0000259" key="1">
    <source>
        <dbReference type="Pfam" id="PF14832"/>
    </source>
</evidence>
<dbReference type="InterPro" id="IPR014347">
    <property type="entry name" value="Tautomerase/MIF_sf"/>
</dbReference>
<comment type="caution">
    <text evidence="2">The sequence shown here is derived from an EMBL/GenBank/DDBJ whole genome shotgun (WGS) entry which is preliminary data.</text>
</comment>
<gene>
    <name evidence="2" type="ORF">EJ08DRAFT_653411</name>
</gene>
<feature type="domain" description="Tautomerase cis-CaaD-like" evidence="1">
    <location>
        <begin position="1"/>
        <end position="143"/>
    </location>
</feature>
<sequence length="151" mass="17634">MPLWSIFHSKDAFTNQEAKRAFSEDITKMYTENLGLPAFYVVVHFFHMPECDVWVGGGIKLDKPFVRVVIEHTAVNAPRDQGDEAYRTTCNWVDKAMKPHVTDKGYDSEYHISENDRRLWKMNGMIPPPWKSYAEKEWFNANKALPWLGDH</sequence>
<dbReference type="SUPFAM" id="SSF55331">
    <property type="entry name" value="Tautomerase/MIF"/>
    <property type="match status" value="1"/>
</dbReference>
<name>A0A9P4NHA3_9PEZI</name>
<dbReference type="EMBL" id="MU007098">
    <property type="protein sequence ID" value="KAF2421474.1"/>
    <property type="molecule type" value="Genomic_DNA"/>
</dbReference>
<reference evidence="2" key="1">
    <citation type="journal article" date="2020" name="Stud. Mycol.">
        <title>101 Dothideomycetes genomes: a test case for predicting lifestyles and emergence of pathogens.</title>
        <authorList>
            <person name="Haridas S."/>
            <person name="Albert R."/>
            <person name="Binder M."/>
            <person name="Bloem J."/>
            <person name="Labutti K."/>
            <person name="Salamov A."/>
            <person name="Andreopoulos B."/>
            <person name="Baker S."/>
            <person name="Barry K."/>
            <person name="Bills G."/>
            <person name="Bluhm B."/>
            <person name="Cannon C."/>
            <person name="Castanera R."/>
            <person name="Culley D."/>
            <person name="Daum C."/>
            <person name="Ezra D."/>
            <person name="Gonzalez J."/>
            <person name="Henrissat B."/>
            <person name="Kuo A."/>
            <person name="Liang C."/>
            <person name="Lipzen A."/>
            <person name="Lutzoni F."/>
            <person name="Magnuson J."/>
            <person name="Mondo S."/>
            <person name="Nolan M."/>
            <person name="Ohm R."/>
            <person name="Pangilinan J."/>
            <person name="Park H.-J."/>
            <person name="Ramirez L."/>
            <person name="Alfaro M."/>
            <person name="Sun H."/>
            <person name="Tritt A."/>
            <person name="Yoshinaga Y."/>
            <person name="Zwiers L.-H."/>
            <person name="Turgeon B."/>
            <person name="Goodwin S."/>
            <person name="Spatafora J."/>
            <person name="Crous P."/>
            <person name="Grigoriev I."/>
        </authorList>
    </citation>
    <scope>NUCLEOTIDE SEQUENCE</scope>
    <source>
        <strain evidence="2">CBS 130266</strain>
    </source>
</reference>
<evidence type="ECO:0000313" key="3">
    <source>
        <dbReference type="Proteomes" id="UP000800235"/>
    </source>
</evidence>
<accession>A0A9P4NHA3</accession>
<proteinExistence type="predicted"/>
<dbReference type="Proteomes" id="UP000800235">
    <property type="component" value="Unassembled WGS sequence"/>
</dbReference>
<dbReference type="Gene3D" id="3.30.429.10">
    <property type="entry name" value="Macrophage Migration Inhibitory Factor"/>
    <property type="match status" value="1"/>
</dbReference>
<organism evidence="2 3">
    <name type="scientific">Tothia fuscella</name>
    <dbReference type="NCBI Taxonomy" id="1048955"/>
    <lineage>
        <taxon>Eukaryota</taxon>
        <taxon>Fungi</taxon>
        <taxon>Dikarya</taxon>
        <taxon>Ascomycota</taxon>
        <taxon>Pezizomycotina</taxon>
        <taxon>Dothideomycetes</taxon>
        <taxon>Pleosporomycetidae</taxon>
        <taxon>Venturiales</taxon>
        <taxon>Cylindrosympodiaceae</taxon>
        <taxon>Tothia</taxon>
    </lineage>
</organism>
<dbReference type="AlphaFoldDB" id="A0A9P4NHA3"/>
<keyword evidence="3" id="KW-1185">Reference proteome</keyword>
<dbReference type="OrthoDB" id="2129288at2759"/>
<evidence type="ECO:0000313" key="2">
    <source>
        <dbReference type="EMBL" id="KAF2421474.1"/>
    </source>
</evidence>
<dbReference type="Pfam" id="PF14832">
    <property type="entry name" value="Tautomerase_3"/>
    <property type="match status" value="1"/>
</dbReference>